<evidence type="ECO:0000313" key="2">
    <source>
        <dbReference type="EMBL" id="APD20167.1"/>
    </source>
</evidence>
<reference evidence="1 4" key="2">
    <citation type="journal article" date="2017" name="Arch. Virol.">
        <title>First complete genome sequence of a virulent bacteriophage infecting the opportunistic pathogen Serratia rubidaea.</title>
        <authorList>
            <person name="Xing S."/>
            <person name="Ma T."/>
            <person name="Zhang X."/>
            <person name="Huang Y."/>
            <person name="Mi Z."/>
            <person name="Sun Q."/>
            <person name="An X."/>
            <person name="Fan H."/>
            <person name="Wu S."/>
            <person name="Wei L."/>
            <person name="Tong Y."/>
        </authorList>
    </citation>
    <scope>NUCLEOTIDE SEQUENCE [LARGE SCALE GENOMIC DNA]</scope>
</reference>
<sequence>MSVKTNGAEFKEYYHDDVYWAKDAWHDDHAIKVNDEYIDDIEDDNIPDDATVEIESGIVYVPVRSESGYEEKEIQLVTHFKNWRKQLKYKTVIVQVEKDKVDDIISAIKSIPGVNNVK</sequence>
<dbReference type="RefSeq" id="YP_009616060.1">
    <property type="nucleotide sequence ID" value="NC_042047.1"/>
</dbReference>
<accession>A0A1J0MG66</accession>
<proteinExistence type="predicted"/>
<protein>
    <submittedName>
        <fullName evidence="2">Uncharacterized protein</fullName>
    </submittedName>
</protein>
<keyword evidence="4" id="KW-1185">Reference proteome</keyword>
<dbReference type="Proteomes" id="UP000231470">
    <property type="component" value="Segment"/>
</dbReference>
<dbReference type="EMBL" id="KY073123">
    <property type="protein sequence ID" value="APD20167.1"/>
    <property type="molecule type" value="Genomic_DNA"/>
</dbReference>
<organism evidence="2 3">
    <name type="scientific">Serratia phage vB_Sru_IME250</name>
    <dbReference type="NCBI Taxonomy" id="1852640"/>
    <lineage>
        <taxon>Viruses</taxon>
        <taxon>Duplodnaviria</taxon>
        <taxon>Heunggongvirae</taxon>
        <taxon>Uroviricota</taxon>
        <taxon>Caudoviricetes</taxon>
        <taxon>Pantevenvirales</taxon>
        <taxon>Ackermannviridae</taxon>
        <taxon>Taipeivirus</taxon>
        <taxon>Taipeivirus IME250</taxon>
    </lineage>
</organism>
<dbReference type="Proteomes" id="UP000230444">
    <property type="component" value="Segment"/>
</dbReference>
<evidence type="ECO:0000313" key="4">
    <source>
        <dbReference type="Proteomes" id="UP000231470"/>
    </source>
</evidence>
<dbReference type="GeneID" id="40092541"/>
<reference evidence="2 3" key="1">
    <citation type="submission" date="2016-11" db="EMBL/GenBank/DDBJ databases">
        <title>Complete genome of the first virulent bacteriophage infecting the opportunist pathogen Serratia rubidaea.</title>
        <authorList>
            <person name="Xing S."/>
            <person name="Ma T."/>
            <person name="Zhang X."/>
            <person name="Huang Y."/>
            <person name="Mi Z."/>
            <person name="Sun Q."/>
            <person name="An X."/>
            <person name="Fan H."/>
            <person name="Wu S."/>
            <person name="Lin W."/>
            <person name="Tong Y."/>
        </authorList>
    </citation>
    <scope>NUCLEOTIDE SEQUENCE [LARGE SCALE GENOMIC DNA]</scope>
</reference>
<dbReference type="OrthoDB" id="23637at10239"/>
<evidence type="ECO:0000313" key="1">
    <source>
        <dbReference type="EMBL" id="ANM47259.1"/>
    </source>
</evidence>
<dbReference type="EMBL" id="KX147096">
    <property type="protein sequence ID" value="ANM47259.1"/>
    <property type="molecule type" value="Genomic_DNA"/>
</dbReference>
<evidence type="ECO:0000313" key="3">
    <source>
        <dbReference type="Proteomes" id="UP000230444"/>
    </source>
</evidence>
<name>A0A1J0MG66_9CAUD</name>
<dbReference type="KEGG" id="vg:40092541"/>